<comment type="caution">
    <text evidence="2">The sequence shown here is derived from an EMBL/GenBank/DDBJ whole genome shotgun (WGS) entry which is preliminary data.</text>
</comment>
<organism evidence="2 3">
    <name type="scientific">Plasticicumulans lactativorans</name>
    <dbReference type="NCBI Taxonomy" id="1133106"/>
    <lineage>
        <taxon>Bacteria</taxon>
        <taxon>Pseudomonadati</taxon>
        <taxon>Pseudomonadota</taxon>
        <taxon>Gammaproteobacteria</taxon>
        <taxon>Candidatus Competibacteraceae</taxon>
        <taxon>Plasticicumulans</taxon>
    </lineage>
</organism>
<evidence type="ECO:0000256" key="1">
    <source>
        <dbReference type="SAM" id="MobiDB-lite"/>
    </source>
</evidence>
<reference evidence="2 3" key="1">
    <citation type="submission" date="2019-03" db="EMBL/GenBank/DDBJ databases">
        <title>Genomic Encyclopedia of Type Strains, Phase IV (KMG-IV): sequencing the most valuable type-strain genomes for metagenomic binning, comparative biology and taxonomic classification.</title>
        <authorList>
            <person name="Goeker M."/>
        </authorList>
    </citation>
    <scope>NUCLEOTIDE SEQUENCE [LARGE SCALE GENOMIC DNA]</scope>
    <source>
        <strain evidence="2 3">DSM 25287</strain>
    </source>
</reference>
<evidence type="ECO:0008006" key="4">
    <source>
        <dbReference type="Google" id="ProtNLM"/>
    </source>
</evidence>
<proteinExistence type="predicted"/>
<sequence length="77" mass="7645">MSRFRLLALLPLAGALGGCVGAVIGTTADVAIEVAKIPFKVGAAVIDVAIPDDDGKAKPEPAADADGAHPRSDAATH</sequence>
<name>A0A4R2KYX6_9GAMM</name>
<gene>
    <name evidence="2" type="ORF">EV699_12434</name>
</gene>
<protein>
    <recommendedName>
        <fullName evidence="4">Lipoprotein</fullName>
    </recommendedName>
</protein>
<evidence type="ECO:0000313" key="3">
    <source>
        <dbReference type="Proteomes" id="UP000295765"/>
    </source>
</evidence>
<dbReference type="Proteomes" id="UP000295765">
    <property type="component" value="Unassembled WGS sequence"/>
</dbReference>
<dbReference type="EMBL" id="SLWY01000024">
    <property type="protein sequence ID" value="TCO78117.1"/>
    <property type="molecule type" value="Genomic_DNA"/>
</dbReference>
<feature type="region of interest" description="Disordered" evidence="1">
    <location>
        <begin position="54"/>
        <end position="77"/>
    </location>
</feature>
<accession>A0A4R2KYX6</accession>
<evidence type="ECO:0000313" key="2">
    <source>
        <dbReference type="EMBL" id="TCO78117.1"/>
    </source>
</evidence>
<dbReference type="NCBIfam" id="NF038104">
    <property type="entry name" value="lipo_NF038104"/>
    <property type="match status" value="1"/>
</dbReference>
<dbReference type="AlphaFoldDB" id="A0A4R2KYX6"/>
<dbReference type="RefSeq" id="WP_132545286.1">
    <property type="nucleotide sequence ID" value="NZ_SLWY01000024.1"/>
</dbReference>
<dbReference type="PROSITE" id="PS51257">
    <property type="entry name" value="PROKAR_LIPOPROTEIN"/>
    <property type="match status" value="1"/>
</dbReference>
<keyword evidence="3" id="KW-1185">Reference proteome</keyword>